<dbReference type="GO" id="GO:0005524">
    <property type="term" value="F:ATP binding"/>
    <property type="evidence" value="ECO:0007669"/>
    <property type="project" value="InterPro"/>
</dbReference>
<dbReference type="AlphaFoldDB" id="A0A6C2UPU0"/>
<dbReference type="PANTHER" id="PTHR40396:SF1">
    <property type="entry name" value="ATPASE AAA-TYPE CORE DOMAIN-CONTAINING PROTEIN"/>
    <property type="match status" value="1"/>
</dbReference>
<dbReference type="Proteomes" id="UP000346198">
    <property type="component" value="Unassembled WGS sequence"/>
</dbReference>
<organism evidence="2 3">
    <name type="scientific">Pontiella sulfatireligans</name>
    <dbReference type="NCBI Taxonomy" id="2750658"/>
    <lineage>
        <taxon>Bacteria</taxon>
        <taxon>Pseudomonadati</taxon>
        <taxon>Kiritimatiellota</taxon>
        <taxon>Kiritimatiellia</taxon>
        <taxon>Kiritimatiellales</taxon>
        <taxon>Pontiellaceae</taxon>
        <taxon>Pontiella</taxon>
    </lineage>
</organism>
<evidence type="ECO:0000313" key="2">
    <source>
        <dbReference type="EMBL" id="VGO22312.1"/>
    </source>
</evidence>
<protein>
    <recommendedName>
        <fullName evidence="1">ATPase AAA-type core domain-containing protein</fullName>
    </recommendedName>
</protein>
<gene>
    <name evidence="2" type="ORF">SCARR_04395</name>
</gene>
<dbReference type="EMBL" id="CAAHFH010000002">
    <property type="protein sequence ID" value="VGO22312.1"/>
    <property type="molecule type" value="Genomic_DNA"/>
</dbReference>
<dbReference type="RefSeq" id="WP_136063699.1">
    <property type="nucleotide sequence ID" value="NZ_CAAHFH010000002.1"/>
</dbReference>
<reference evidence="2 3" key="1">
    <citation type="submission" date="2019-04" db="EMBL/GenBank/DDBJ databases">
        <authorList>
            <person name="Van Vliet M D."/>
        </authorList>
    </citation>
    <scope>NUCLEOTIDE SEQUENCE [LARGE SCALE GENOMIC DNA]</scope>
    <source>
        <strain evidence="2 3">F21</strain>
    </source>
</reference>
<dbReference type="GO" id="GO:0016887">
    <property type="term" value="F:ATP hydrolysis activity"/>
    <property type="evidence" value="ECO:0007669"/>
    <property type="project" value="InterPro"/>
</dbReference>
<dbReference type="PANTHER" id="PTHR40396">
    <property type="entry name" value="ATPASE-LIKE PROTEIN"/>
    <property type="match status" value="1"/>
</dbReference>
<dbReference type="Gene3D" id="3.40.50.300">
    <property type="entry name" value="P-loop containing nucleotide triphosphate hydrolases"/>
    <property type="match status" value="2"/>
</dbReference>
<sequence length="430" mass="48764">MIVDFTISNFRSIRDKQTFSLYAETPGGHLLENISYPAGKKVGVLNSAGIYGANASGKSNVLLAFEALQWLVCVSGRLTDGSAIGCYEPFRLSKKTRTAPVRFEIEFFTPDGMRYVYKIAFTRKRIVEEHLSFYPSAKAALIFDRNSEDTWETIKLGGMYTGGRRKFPFFDNNSYLSKAGDSADAPELIRKVYNYFQNDILRLGLNEEIHFDDWIDNPDVFKKVSAILGFVDAGVDGVIVRKSSVDEEDVRFPDDIPQAVRESILRDMRRTFLFAHPTEAGDSELFDLRLESSGTQRLFRLAPLIVQTLEDGGILIVDELDNSMHPFMAELIIRLFNDPDVNCGNAQLIFSTHNISLMSPERFRRDQIWLTEKTNGATRLFSLDEFDKNKVKSQSPFNRWYAEGRFGAVPKIDYHKIAEVMTNKAEASNA</sequence>
<dbReference type="SUPFAM" id="SSF52540">
    <property type="entry name" value="P-loop containing nucleoside triphosphate hydrolases"/>
    <property type="match status" value="1"/>
</dbReference>
<name>A0A6C2UPU0_9BACT</name>
<dbReference type="InterPro" id="IPR003959">
    <property type="entry name" value="ATPase_AAA_core"/>
</dbReference>
<proteinExistence type="predicted"/>
<evidence type="ECO:0000259" key="1">
    <source>
        <dbReference type="Pfam" id="PF13304"/>
    </source>
</evidence>
<feature type="domain" description="ATPase AAA-type core" evidence="1">
    <location>
        <begin position="48"/>
        <end position="359"/>
    </location>
</feature>
<evidence type="ECO:0000313" key="3">
    <source>
        <dbReference type="Proteomes" id="UP000346198"/>
    </source>
</evidence>
<dbReference type="InterPro" id="IPR027417">
    <property type="entry name" value="P-loop_NTPase"/>
</dbReference>
<keyword evidence="3" id="KW-1185">Reference proteome</keyword>
<dbReference type="Pfam" id="PF13304">
    <property type="entry name" value="AAA_21"/>
    <property type="match status" value="1"/>
</dbReference>
<accession>A0A6C2UPU0</accession>